<feature type="transmembrane region" description="Helical" evidence="7">
    <location>
        <begin position="194"/>
        <end position="212"/>
    </location>
</feature>
<evidence type="ECO:0000313" key="10">
    <source>
        <dbReference type="Proteomes" id="UP000782519"/>
    </source>
</evidence>
<feature type="domain" description="EamA" evidence="8">
    <location>
        <begin position="47"/>
        <end position="179"/>
    </location>
</feature>
<comment type="caution">
    <text evidence="9">The sequence shown here is derived from an EMBL/GenBank/DDBJ whole genome shotgun (WGS) entry which is preliminary data.</text>
</comment>
<evidence type="ECO:0000256" key="5">
    <source>
        <dbReference type="ARBA" id="ARBA00023136"/>
    </source>
</evidence>
<feature type="transmembrane region" description="Helical" evidence="7">
    <location>
        <begin position="254"/>
        <end position="275"/>
    </location>
</feature>
<feature type="transmembrane region" description="Helical" evidence="7">
    <location>
        <begin position="134"/>
        <end position="155"/>
    </location>
</feature>
<keyword evidence="5 7" id="KW-0472">Membrane</keyword>
<reference evidence="9" key="1">
    <citation type="submission" date="2020-07" db="EMBL/GenBank/DDBJ databases">
        <title>Huge and variable diversity of episymbiotic CPR bacteria and DPANN archaea in groundwater ecosystems.</title>
        <authorList>
            <person name="He C.Y."/>
            <person name="Keren R."/>
            <person name="Whittaker M."/>
            <person name="Farag I.F."/>
            <person name="Doudna J."/>
            <person name="Cate J.H.D."/>
            <person name="Banfield J.F."/>
        </authorList>
    </citation>
    <scope>NUCLEOTIDE SEQUENCE</scope>
    <source>
        <strain evidence="9">NC_groundwater_1818_Pr3_B-0.1um_66_35</strain>
    </source>
</reference>
<comment type="subcellular location">
    <subcellularLocation>
        <location evidence="1">Cell membrane</location>
        <topology evidence="1">Multi-pass membrane protein</topology>
    </subcellularLocation>
</comment>
<dbReference type="InterPro" id="IPR037185">
    <property type="entry name" value="EmrE-like"/>
</dbReference>
<feature type="transmembrane region" description="Helical" evidence="7">
    <location>
        <begin position="224"/>
        <end position="242"/>
    </location>
</feature>
<dbReference type="EMBL" id="JACRJB010000074">
    <property type="protein sequence ID" value="MBI5132921.1"/>
    <property type="molecule type" value="Genomic_DNA"/>
</dbReference>
<feature type="domain" description="EamA" evidence="8">
    <location>
        <begin position="194"/>
        <end position="328"/>
    </location>
</feature>
<dbReference type="AlphaFoldDB" id="A0A933W3U3"/>
<evidence type="ECO:0000313" key="9">
    <source>
        <dbReference type="EMBL" id="MBI5132921.1"/>
    </source>
</evidence>
<feature type="transmembrane region" description="Helical" evidence="7">
    <location>
        <begin position="78"/>
        <end position="97"/>
    </location>
</feature>
<keyword evidence="2" id="KW-1003">Cell membrane</keyword>
<feature type="transmembrane region" description="Helical" evidence="7">
    <location>
        <begin position="312"/>
        <end position="329"/>
    </location>
</feature>
<evidence type="ECO:0000256" key="4">
    <source>
        <dbReference type="ARBA" id="ARBA00022989"/>
    </source>
</evidence>
<keyword evidence="3 7" id="KW-0812">Transmembrane</keyword>
<dbReference type="InterPro" id="IPR051258">
    <property type="entry name" value="Diverse_Substrate_Transporter"/>
</dbReference>
<dbReference type="SUPFAM" id="SSF103481">
    <property type="entry name" value="Multidrug resistance efflux transporter EmrE"/>
    <property type="match status" value="2"/>
</dbReference>
<feature type="transmembrane region" description="Helical" evidence="7">
    <location>
        <begin position="162"/>
        <end position="182"/>
    </location>
</feature>
<dbReference type="PANTHER" id="PTHR42920:SF11">
    <property type="entry name" value="INNER MEMBRANE PROTEIN YTFF"/>
    <property type="match status" value="1"/>
</dbReference>
<evidence type="ECO:0000259" key="8">
    <source>
        <dbReference type="Pfam" id="PF00892"/>
    </source>
</evidence>
<evidence type="ECO:0000256" key="2">
    <source>
        <dbReference type="ARBA" id="ARBA00022475"/>
    </source>
</evidence>
<dbReference type="InterPro" id="IPR000620">
    <property type="entry name" value="EamA_dom"/>
</dbReference>
<protein>
    <submittedName>
        <fullName evidence="9">DMT family transporter</fullName>
    </submittedName>
</protein>
<dbReference type="Pfam" id="PF00892">
    <property type="entry name" value="EamA"/>
    <property type="match status" value="2"/>
</dbReference>
<feature type="transmembrane region" description="Helical" evidence="7">
    <location>
        <begin position="109"/>
        <end position="128"/>
    </location>
</feature>
<name>A0A933W3U3_RHOPL</name>
<dbReference type="Proteomes" id="UP000782519">
    <property type="component" value="Unassembled WGS sequence"/>
</dbReference>
<feature type="transmembrane region" description="Helical" evidence="7">
    <location>
        <begin position="287"/>
        <end position="306"/>
    </location>
</feature>
<accession>A0A933W3U3</accession>
<evidence type="ECO:0000256" key="3">
    <source>
        <dbReference type="ARBA" id="ARBA00022692"/>
    </source>
</evidence>
<evidence type="ECO:0000256" key="7">
    <source>
        <dbReference type="SAM" id="Phobius"/>
    </source>
</evidence>
<gene>
    <name evidence="9" type="ORF">HZA66_26070</name>
</gene>
<feature type="region of interest" description="Disordered" evidence="6">
    <location>
        <begin position="1"/>
        <end position="29"/>
    </location>
</feature>
<evidence type="ECO:0000256" key="6">
    <source>
        <dbReference type="SAM" id="MobiDB-lite"/>
    </source>
</evidence>
<proteinExistence type="predicted"/>
<keyword evidence="4 7" id="KW-1133">Transmembrane helix</keyword>
<dbReference type="GO" id="GO:0005886">
    <property type="term" value="C:plasma membrane"/>
    <property type="evidence" value="ECO:0007669"/>
    <property type="project" value="UniProtKB-SubCell"/>
</dbReference>
<sequence length="336" mass="36360">MPAWGGCSRRGCESRRIGHNSPPLSANPSPIVTSAPSPLARLADQPYLLLSLTSLFWAGNAVMGRFIAGHFPPVTLSFMRWTVAFLIVIPFAWRHLVEDRMMIRRHIKLMVAVSVIGISTFNTLQYTSLQYTTALNVLLLQSTGPLFVAIWALIVLRVRLTLAQAIGALASMLGVAVIILHGNIAELASIDLNYGDLLFLGAMAAFGLFTALSQKRPAIHGLSFLAFTFGCGAVCLIPLLIWEMSVQPAPAFDLTNVAAVGYVSIFPSILAYLCYNRGVRLIGANRSAPFFHLVPVFGSAMAILFLGERPHLYHAVGYALVLTGVIIAARKQKTAA</sequence>
<evidence type="ECO:0000256" key="1">
    <source>
        <dbReference type="ARBA" id="ARBA00004651"/>
    </source>
</evidence>
<organism evidence="9 10">
    <name type="scientific">Rhodopseudomonas palustris</name>
    <dbReference type="NCBI Taxonomy" id="1076"/>
    <lineage>
        <taxon>Bacteria</taxon>
        <taxon>Pseudomonadati</taxon>
        <taxon>Pseudomonadota</taxon>
        <taxon>Alphaproteobacteria</taxon>
        <taxon>Hyphomicrobiales</taxon>
        <taxon>Nitrobacteraceae</taxon>
        <taxon>Rhodopseudomonas</taxon>
    </lineage>
</organism>
<dbReference type="PANTHER" id="PTHR42920">
    <property type="entry name" value="OS03G0707200 PROTEIN-RELATED"/>
    <property type="match status" value="1"/>
</dbReference>
<feature type="transmembrane region" description="Helical" evidence="7">
    <location>
        <begin position="47"/>
        <end position="66"/>
    </location>
</feature>